<feature type="region of interest" description="Disordered" evidence="8">
    <location>
        <begin position="139"/>
        <end position="168"/>
    </location>
</feature>
<evidence type="ECO:0000256" key="7">
    <source>
        <dbReference type="PROSITE-ProRule" id="PRU00042"/>
    </source>
</evidence>
<evidence type="ECO:0000256" key="3">
    <source>
        <dbReference type="ARBA" id="ARBA00022737"/>
    </source>
</evidence>
<dbReference type="FunFam" id="3.30.160.60:FF:000125">
    <property type="entry name" value="Putative zinc finger protein 143"/>
    <property type="match status" value="1"/>
</dbReference>
<feature type="compositionally biased region" description="Low complexity" evidence="8">
    <location>
        <begin position="642"/>
        <end position="654"/>
    </location>
</feature>
<comment type="subcellular location">
    <subcellularLocation>
        <location evidence="1">Nucleus</location>
    </subcellularLocation>
</comment>
<evidence type="ECO:0000256" key="2">
    <source>
        <dbReference type="ARBA" id="ARBA00022723"/>
    </source>
</evidence>
<feature type="compositionally biased region" description="Gly residues" evidence="8">
    <location>
        <begin position="153"/>
        <end position="162"/>
    </location>
</feature>
<evidence type="ECO:0000259" key="9">
    <source>
        <dbReference type="PROSITE" id="PS50157"/>
    </source>
</evidence>
<feature type="compositionally biased region" description="Low complexity" evidence="8">
    <location>
        <begin position="689"/>
        <end position="733"/>
    </location>
</feature>
<evidence type="ECO:0000313" key="11">
    <source>
        <dbReference type="Proteomes" id="UP000823405"/>
    </source>
</evidence>
<evidence type="ECO:0000313" key="10">
    <source>
        <dbReference type="EMBL" id="KAG0299113.1"/>
    </source>
</evidence>
<organism evidence="10 11">
    <name type="scientific">Linnemannia gamsii</name>
    <dbReference type="NCBI Taxonomy" id="64522"/>
    <lineage>
        <taxon>Eukaryota</taxon>
        <taxon>Fungi</taxon>
        <taxon>Fungi incertae sedis</taxon>
        <taxon>Mucoromycota</taxon>
        <taxon>Mortierellomycotina</taxon>
        <taxon>Mortierellomycetes</taxon>
        <taxon>Mortierellales</taxon>
        <taxon>Mortierellaceae</taxon>
        <taxon>Linnemannia</taxon>
    </lineage>
</organism>
<dbReference type="GO" id="GO:0000981">
    <property type="term" value="F:DNA-binding transcription factor activity, RNA polymerase II-specific"/>
    <property type="evidence" value="ECO:0007669"/>
    <property type="project" value="TreeGrafter"/>
</dbReference>
<evidence type="ECO:0000256" key="4">
    <source>
        <dbReference type="ARBA" id="ARBA00022771"/>
    </source>
</evidence>
<dbReference type="SUPFAM" id="SSF57667">
    <property type="entry name" value="beta-beta-alpha zinc fingers"/>
    <property type="match status" value="2"/>
</dbReference>
<dbReference type="Pfam" id="PF23561">
    <property type="entry name" value="zf-C2H2_15"/>
    <property type="match status" value="1"/>
</dbReference>
<keyword evidence="3" id="KW-0677">Repeat</keyword>
<dbReference type="InterPro" id="IPR036236">
    <property type="entry name" value="Znf_C2H2_sf"/>
</dbReference>
<dbReference type="InterPro" id="IPR056436">
    <property type="entry name" value="Znf-C2H2_ZIC1-5/GLI1-3-like"/>
</dbReference>
<dbReference type="SMART" id="SM00355">
    <property type="entry name" value="ZnF_C2H2"/>
    <property type="match status" value="3"/>
</dbReference>
<dbReference type="AlphaFoldDB" id="A0A9P6QTW5"/>
<dbReference type="Gene3D" id="3.30.160.60">
    <property type="entry name" value="Classic Zinc Finger"/>
    <property type="match status" value="3"/>
</dbReference>
<protein>
    <recommendedName>
        <fullName evidence="9">C2H2-type domain-containing protein</fullName>
    </recommendedName>
</protein>
<dbReference type="EMBL" id="JAAAIN010001936">
    <property type="protein sequence ID" value="KAG0299113.1"/>
    <property type="molecule type" value="Genomic_DNA"/>
</dbReference>
<keyword evidence="2" id="KW-0479">Metal-binding</keyword>
<feature type="domain" description="C2H2-type" evidence="9">
    <location>
        <begin position="245"/>
        <end position="277"/>
    </location>
</feature>
<dbReference type="PROSITE" id="PS50157">
    <property type="entry name" value="ZINC_FINGER_C2H2_2"/>
    <property type="match status" value="2"/>
</dbReference>
<sequence>MGDKLNQTNDLQKNPVSFHPSPIPFNGAIHPFHPTEIEGSLTSQLSTLIQKNGFLCQKIETLQRNNTDLEYKFSITNSELERARREYSELHAKYELRSANYKDLKDVCYQLDAQLNKKNGVAPEESFLSRIELNSDRKKRRMSVDIADDDSDSGGGGNGNGGYVPYDETAPAEGSMVAPNSRAMMPLPVAAAVVTAQRALSPPTSGPTQSTWTCLWKNCNQVFNALDWLVGHVEEFHIGLGKSQYTCEWENCVVKQKPFHKHHQVIRHMRTHTGEKPFVCTIDGCGKKFARSDSLLEHSRKHNGTPVDYYKMLELSSQREHDAKHLDGLMLHLDTIQEQPSMYGEDSHHHHHMHNQQRPRSANDVHAEDSLPNDQTIGSRSLSPNDEQAVLEHSRAENLSHASRRETGSSEPMDTDRPKSETEISQGSAATGVAERPSSAAGAAVSDSRSPTNVHGREHPPPSSSSSSHGRVTANYMSQVLPHRPMHNNTQQPFLFPGMPNSSDMKTLHKTRGHAHTASLGLSRMEIRDVPRPKEFGHSHSRSMDYGRGGSMDIRHLHQQQQQQSFRPHEYGHSQTPSLDYSRVDMHPNNHGQYHNQHQHQHQSHIRKDRGHSHTPSLEMPPIPGQQMHRLDERRQMQGSFSSQQHGMSQGEQQQQRHHMMQQQQQQFSHQNQQQQQQNRYQHSHSHSFSHPSSKEQQQQEQQQAYFHAQQQQQKQHHLQQQQQQKELMQQQQQKEHMHMRQQQQQRSMAPSSEQPQQQSSDKTASLSVERPPSTLPAEPTDSSPVASPTSRISTTPTPTPSNSTTTVVGPEETMTLAPSSATDMCAPRSSVGPMEHDAVAPSAVAVL</sequence>
<feature type="compositionally biased region" description="Low complexity" evidence="8">
    <location>
        <begin position="788"/>
        <end position="807"/>
    </location>
</feature>
<reference evidence="10" key="1">
    <citation type="journal article" date="2020" name="Fungal Divers.">
        <title>Resolving the Mortierellaceae phylogeny through synthesis of multi-gene phylogenetics and phylogenomics.</title>
        <authorList>
            <person name="Vandepol N."/>
            <person name="Liber J."/>
            <person name="Desiro A."/>
            <person name="Na H."/>
            <person name="Kennedy M."/>
            <person name="Barry K."/>
            <person name="Grigoriev I.V."/>
            <person name="Miller A.N."/>
            <person name="O'Donnell K."/>
            <person name="Stajich J.E."/>
            <person name="Bonito G."/>
        </authorList>
    </citation>
    <scope>NUCLEOTIDE SEQUENCE</scope>
    <source>
        <strain evidence="10">NVP60</strain>
    </source>
</reference>
<dbReference type="GO" id="GO:0008270">
    <property type="term" value="F:zinc ion binding"/>
    <property type="evidence" value="ECO:0007669"/>
    <property type="project" value="UniProtKB-KW"/>
</dbReference>
<feature type="region of interest" description="Disordered" evidence="8">
    <location>
        <begin position="342"/>
        <end position="471"/>
    </location>
</feature>
<feature type="domain" description="C2H2-type" evidence="9">
    <location>
        <begin position="278"/>
        <end position="307"/>
    </location>
</feature>
<proteinExistence type="predicted"/>
<evidence type="ECO:0000256" key="1">
    <source>
        <dbReference type="ARBA" id="ARBA00004123"/>
    </source>
</evidence>
<feature type="compositionally biased region" description="Low complexity" evidence="8">
    <location>
        <begin position="741"/>
        <end position="761"/>
    </location>
</feature>
<feature type="compositionally biased region" description="Low complexity" evidence="8">
    <location>
        <begin position="661"/>
        <end position="681"/>
    </location>
</feature>
<dbReference type="Proteomes" id="UP000823405">
    <property type="component" value="Unassembled WGS sequence"/>
</dbReference>
<dbReference type="InterPro" id="IPR043359">
    <property type="entry name" value="GLI-like"/>
</dbReference>
<feature type="compositionally biased region" description="Polar residues" evidence="8">
    <location>
        <begin position="372"/>
        <end position="386"/>
    </location>
</feature>
<gene>
    <name evidence="10" type="ORF">BGZ97_003870</name>
</gene>
<dbReference type="GO" id="GO:0000978">
    <property type="term" value="F:RNA polymerase II cis-regulatory region sequence-specific DNA binding"/>
    <property type="evidence" value="ECO:0007669"/>
    <property type="project" value="TreeGrafter"/>
</dbReference>
<keyword evidence="6" id="KW-0539">Nucleus</keyword>
<evidence type="ECO:0000256" key="6">
    <source>
        <dbReference type="ARBA" id="ARBA00023242"/>
    </source>
</evidence>
<keyword evidence="4 7" id="KW-0863">Zinc-finger</keyword>
<dbReference type="PANTHER" id="PTHR45718:SF4">
    <property type="entry name" value="TRANSCRIPTIONAL ACTIVATOR CUBITUS INTERRUPTUS"/>
    <property type="match status" value="1"/>
</dbReference>
<feature type="region of interest" description="Disordered" evidence="8">
    <location>
        <begin position="559"/>
        <end position="848"/>
    </location>
</feature>
<dbReference type="InterPro" id="IPR013087">
    <property type="entry name" value="Znf_C2H2_type"/>
</dbReference>
<dbReference type="PANTHER" id="PTHR45718">
    <property type="entry name" value="TRANSCRIPTIONAL ACTIVATOR CUBITUS INTERRUPTUS"/>
    <property type="match status" value="1"/>
</dbReference>
<evidence type="ECO:0000256" key="5">
    <source>
        <dbReference type="ARBA" id="ARBA00022833"/>
    </source>
</evidence>
<comment type="caution">
    <text evidence="10">The sequence shown here is derived from an EMBL/GenBank/DDBJ whole genome shotgun (WGS) entry which is preliminary data.</text>
</comment>
<feature type="compositionally biased region" description="Basic residues" evidence="8">
    <location>
        <begin position="597"/>
        <end position="613"/>
    </location>
</feature>
<accession>A0A9P6QTW5</accession>
<feature type="compositionally biased region" description="Basic and acidic residues" evidence="8">
    <location>
        <begin position="390"/>
        <end position="422"/>
    </location>
</feature>
<name>A0A9P6QTW5_9FUNG</name>
<dbReference type="GO" id="GO:0005634">
    <property type="term" value="C:nucleus"/>
    <property type="evidence" value="ECO:0007669"/>
    <property type="project" value="UniProtKB-SubCell"/>
</dbReference>
<keyword evidence="11" id="KW-1185">Reference proteome</keyword>
<dbReference type="PROSITE" id="PS00028">
    <property type="entry name" value="ZINC_FINGER_C2H2_1"/>
    <property type="match status" value="2"/>
</dbReference>
<dbReference type="OrthoDB" id="654211at2759"/>
<keyword evidence="5" id="KW-0862">Zinc</keyword>
<evidence type="ECO:0000256" key="8">
    <source>
        <dbReference type="SAM" id="MobiDB-lite"/>
    </source>
</evidence>